<evidence type="ECO:0000256" key="6">
    <source>
        <dbReference type="ARBA" id="ARBA00023316"/>
    </source>
</evidence>
<comment type="caution">
    <text evidence="7">The sequence shown here is derived from an EMBL/GenBank/DDBJ whole genome shotgun (WGS) entry which is preliminary data.</text>
</comment>
<dbReference type="PANTHER" id="PTHR36174:SF1">
    <property type="entry name" value="LIPID II:GLYCINE GLYCYLTRANSFERASE"/>
    <property type="match status" value="1"/>
</dbReference>
<organism evidence="7 8">
    <name type="scientific">Candidatus Woesebacteria bacterium RIFCSPLOWO2_01_FULL_39_10b</name>
    <dbReference type="NCBI Taxonomy" id="1802517"/>
    <lineage>
        <taxon>Bacteria</taxon>
        <taxon>Candidatus Woeseibacteriota</taxon>
    </lineage>
</organism>
<dbReference type="Gene3D" id="3.40.630.30">
    <property type="match status" value="2"/>
</dbReference>
<dbReference type="EMBL" id="MGHD01000022">
    <property type="protein sequence ID" value="OGM59317.1"/>
    <property type="molecule type" value="Genomic_DNA"/>
</dbReference>
<proteinExistence type="inferred from homology"/>
<dbReference type="GO" id="GO:0008360">
    <property type="term" value="P:regulation of cell shape"/>
    <property type="evidence" value="ECO:0007669"/>
    <property type="project" value="UniProtKB-KW"/>
</dbReference>
<dbReference type="AlphaFoldDB" id="A0A1F8B5N7"/>
<evidence type="ECO:0000256" key="5">
    <source>
        <dbReference type="ARBA" id="ARBA00023315"/>
    </source>
</evidence>
<dbReference type="Proteomes" id="UP000176404">
    <property type="component" value="Unassembled WGS sequence"/>
</dbReference>
<keyword evidence="3" id="KW-0133">Cell shape</keyword>
<evidence type="ECO:0000256" key="3">
    <source>
        <dbReference type="ARBA" id="ARBA00022960"/>
    </source>
</evidence>
<evidence type="ECO:0008006" key="9">
    <source>
        <dbReference type="Google" id="ProtNLM"/>
    </source>
</evidence>
<dbReference type="InterPro" id="IPR003447">
    <property type="entry name" value="FEMABX"/>
</dbReference>
<evidence type="ECO:0000313" key="7">
    <source>
        <dbReference type="EMBL" id="OGM59317.1"/>
    </source>
</evidence>
<sequence>MVKYQIKEIKDKKVWEDFVLSRNSQSFLQSWNWGEVNREIGKKIVRYGYYYEKEAKLAGVCLIIVEKAKRGKHLLIPGGPLIDWKDNALLRSFLNSTIELAKKEKALFIRVRPELLDSPASRNIFSLSGFIPSPMHVHAESTWVLNIEKSDDELLSGMRKTTRYLVKRAIGSDLVVVQSKKPEDVKILAKLQKQIIKRHKFIGFSEKLFKAQIVNFAKDDQAILFICKQGKKPLVICLIIFYGECSYYHHSASSEEARRTPASYLIQWRIIKEAQKRGCKYYNFWGVSSTDNPKHRFAGVTTFKKGFGGKKIDWLHAQDLPLSKFYWLTYVFESVRRILRRL</sequence>
<protein>
    <recommendedName>
        <fullName evidence="9">BioF2-like acetyltransferase domain-containing protein</fullName>
    </recommendedName>
</protein>
<dbReference type="GO" id="GO:0009252">
    <property type="term" value="P:peptidoglycan biosynthetic process"/>
    <property type="evidence" value="ECO:0007669"/>
    <property type="project" value="UniProtKB-KW"/>
</dbReference>
<keyword evidence="5" id="KW-0012">Acyltransferase</keyword>
<gene>
    <name evidence="7" type="ORF">A2892_05655</name>
</gene>
<keyword evidence="4" id="KW-0573">Peptidoglycan synthesis</keyword>
<evidence type="ECO:0000313" key="8">
    <source>
        <dbReference type="Proteomes" id="UP000176404"/>
    </source>
</evidence>
<dbReference type="Pfam" id="PF02388">
    <property type="entry name" value="FemAB"/>
    <property type="match status" value="2"/>
</dbReference>
<evidence type="ECO:0000256" key="1">
    <source>
        <dbReference type="ARBA" id="ARBA00009943"/>
    </source>
</evidence>
<evidence type="ECO:0000256" key="2">
    <source>
        <dbReference type="ARBA" id="ARBA00022679"/>
    </source>
</evidence>
<dbReference type="STRING" id="1802517.A2892_05655"/>
<dbReference type="PROSITE" id="PS51191">
    <property type="entry name" value="FEMABX"/>
    <property type="match status" value="1"/>
</dbReference>
<reference evidence="7 8" key="1">
    <citation type="journal article" date="2016" name="Nat. Commun.">
        <title>Thousands of microbial genomes shed light on interconnected biogeochemical processes in an aquifer system.</title>
        <authorList>
            <person name="Anantharaman K."/>
            <person name="Brown C.T."/>
            <person name="Hug L.A."/>
            <person name="Sharon I."/>
            <person name="Castelle C.J."/>
            <person name="Probst A.J."/>
            <person name="Thomas B.C."/>
            <person name="Singh A."/>
            <person name="Wilkins M.J."/>
            <person name="Karaoz U."/>
            <person name="Brodie E.L."/>
            <person name="Williams K.H."/>
            <person name="Hubbard S.S."/>
            <person name="Banfield J.F."/>
        </authorList>
    </citation>
    <scope>NUCLEOTIDE SEQUENCE [LARGE SCALE GENOMIC DNA]</scope>
</reference>
<dbReference type="InterPro" id="IPR050644">
    <property type="entry name" value="PG_Glycine_Bridge_Synth"/>
</dbReference>
<dbReference type="GO" id="GO:0016755">
    <property type="term" value="F:aminoacyltransferase activity"/>
    <property type="evidence" value="ECO:0007669"/>
    <property type="project" value="InterPro"/>
</dbReference>
<evidence type="ECO:0000256" key="4">
    <source>
        <dbReference type="ARBA" id="ARBA00022984"/>
    </source>
</evidence>
<comment type="similarity">
    <text evidence="1">Belongs to the FemABX family.</text>
</comment>
<keyword evidence="2" id="KW-0808">Transferase</keyword>
<dbReference type="GO" id="GO:0071555">
    <property type="term" value="P:cell wall organization"/>
    <property type="evidence" value="ECO:0007669"/>
    <property type="project" value="UniProtKB-KW"/>
</dbReference>
<accession>A0A1F8B5N7</accession>
<keyword evidence="6" id="KW-0961">Cell wall biogenesis/degradation</keyword>
<dbReference type="InterPro" id="IPR016181">
    <property type="entry name" value="Acyl_CoA_acyltransferase"/>
</dbReference>
<dbReference type="PANTHER" id="PTHR36174">
    <property type="entry name" value="LIPID II:GLYCINE GLYCYLTRANSFERASE"/>
    <property type="match status" value="1"/>
</dbReference>
<name>A0A1F8B5N7_9BACT</name>
<dbReference type="SUPFAM" id="SSF55729">
    <property type="entry name" value="Acyl-CoA N-acyltransferases (Nat)"/>
    <property type="match status" value="2"/>
</dbReference>